<feature type="non-terminal residue" evidence="1">
    <location>
        <position position="771"/>
    </location>
</feature>
<comment type="caution">
    <text evidence="1">The sequence shown here is derived from an EMBL/GenBank/DDBJ whole genome shotgun (WGS) entry which is preliminary data.</text>
</comment>
<name>A0ABP0JK81_9DINO</name>
<evidence type="ECO:0000313" key="1">
    <source>
        <dbReference type="EMBL" id="CAK9014850.1"/>
    </source>
</evidence>
<organism evidence="1 2">
    <name type="scientific">Durusdinium trenchii</name>
    <dbReference type="NCBI Taxonomy" id="1381693"/>
    <lineage>
        <taxon>Eukaryota</taxon>
        <taxon>Sar</taxon>
        <taxon>Alveolata</taxon>
        <taxon>Dinophyceae</taxon>
        <taxon>Suessiales</taxon>
        <taxon>Symbiodiniaceae</taxon>
        <taxon>Durusdinium</taxon>
    </lineage>
</organism>
<evidence type="ECO:0000313" key="2">
    <source>
        <dbReference type="Proteomes" id="UP001642464"/>
    </source>
</evidence>
<gene>
    <name evidence="1" type="ORF">SCF082_LOCUS12504</name>
</gene>
<sequence length="771" mass="82275">SLRLTAGSSRISEPLHEKHVLRFLLGLLTFGMVVVKAADLVNGRRQVVCEADAPPDGLKTILSKWDAEVTHLDQRCDLTGRTALSSSGAVFRAVRTLLDVTVGILVFNSRRGTADVRLVAGVFRRVPIYVAIRAGAEPTSSLVAANPALAAKSCVQRADVSLCFPEAFEGVGGLCARFSQPGKPLPIPVQPPLRPLRAPCSIFALMEPGFGPISGRRTGAWRVAESRRMKAHALVALVALALCACSASALRAAETGRDLAVERLTGLDQETDADKHVALLSEAVMAQLGRAARKIGKGFKDVTKSVGKGFKDLFTGKFKARKDIWKSIENGSTDAWKDVYGGFKDMDDYFDNQFVDDLEWLGGKIVEGLEIALCSGPPAAKSARIFACSTAINAATCIALSGAAPWCANVDLLTKVMGIVGAASIRTLVQCTFYYALKDQVCKGVASSIGAAAGSMLTADPYTMACDAGLSCFCDSLCRTLQTQTKRERFPERRALAPRRMDLKAHALVALVVVALCACSASALGAAATGRQLAVERLTGLDQETDAEQHATLLSEAVMAQLEESSEVETEASLLGGRRRRRRRLGFRKISKKLKGATEVVGNGLNALFTGKFKARKDIWKSLENGSPDAWKDVYGGFKDMDDYFDKQFVDDLEWLGGKINEGLDIALCSGPAAAKTARVTVCSVAVNAATCVALSGSAPWCADVDLSTKVIGVVGAGVFRNLVHCTFYHTLKRQVCQGRASSIGAAAGNMLTAEPYLMACDTVFSCYCDS</sequence>
<proteinExistence type="predicted"/>
<feature type="non-terminal residue" evidence="1">
    <location>
        <position position="1"/>
    </location>
</feature>
<keyword evidence="2" id="KW-1185">Reference proteome</keyword>
<reference evidence="1 2" key="1">
    <citation type="submission" date="2024-02" db="EMBL/GenBank/DDBJ databases">
        <authorList>
            <person name="Chen Y."/>
            <person name="Shah S."/>
            <person name="Dougan E. K."/>
            <person name="Thang M."/>
            <person name="Chan C."/>
        </authorList>
    </citation>
    <scope>NUCLEOTIDE SEQUENCE [LARGE SCALE GENOMIC DNA]</scope>
</reference>
<protein>
    <submittedName>
        <fullName evidence="1">Uncharacterized protein</fullName>
    </submittedName>
</protein>
<dbReference type="Proteomes" id="UP001642464">
    <property type="component" value="Unassembled WGS sequence"/>
</dbReference>
<dbReference type="EMBL" id="CAXAMM010007634">
    <property type="protein sequence ID" value="CAK9014850.1"/>
    <property type="molecule type" value="Genomic_DNA"/>
</dbReference>
<accession>A0ABP0JK81</accession>